<reference evidence="1" key="1">
    <citation type="submission" date="2021-01" db="EMBL/GenBank/DDBJ databases">
        <authorList>
            <consortium name="Genoscope - CEA"/>
            <person name="William W."/>
        </authorList>
    </citation>
    <scope>NUCLEOTIDE SEQUENCE</scope>
</reference>
<comment type="caution">
    <text evidence="1">The sequence shown here is derived from an EMBL/GenBank/DDBJ whole genome shotgun (WGS) entry which is preliminary data.</text>
</comment>
<accession>A0A8S1Y0R4</accession>
<dbReference type="EMBL" id="CAJJDO010000148">
    <property type="protein sequence ID" value="CAD8207591.1"/>
    <property type="molecule type" value="Genomic_DNA"/>
</dbReference>
<proteinExistence type="predicted"/>
<evidence type="ECO:0000313" key="1">
    <source>
        <dbReference type="EMBL" id="CAD8207591.1"/>
    </source>
</evidence>
<evidence type="ECO:0000313" key="2">
    <source>
        <dbReference type="Proteomes" id="UP000689195"/>
    </source>
</evidence>
<protein>
    <submittedName>
        <fullName evidence="1">Uncharacterized protein</fullName>
    </submittedName>
</protein>
<name>A0A8S1Y0R4_9CILI</name>
<dbReference type="AlphaFoldDB" id="A0A8S1Y0R4"/>
<sequence>MKWFWINQLQNNSQSSNRELKAQGKCLQYHNSCVTYGKNACQEYPPTKTTLQSGNVFECILIKNRQ</sequence>
<dbReference type="Proteomes" id="UP000689195">
    <property type="component" value="Unassembled WGS sequence"/>
</dbReference>
<keyword evidence="2" id="KW-1185">Reference proteome</keyword>
<organism evidence="1 2">
    <name type="scientific">Paramecium pentaurelia</name>
    <dbReference type="NCBI Taxonomy" id="43138"/>
    <lineage>
        <taxon>Eukaryota</taxon>
        <taxon>Sar</taxon>
        <taxon>Alveolata</taxon>
        <taxon>Ciliophora</taxon>
        <taxon>Intramacronucleata</taxon>
        <taxon>Oligohymenophorea</taxon>
        <taxon>Peniculida</taxon>
        <taxon>Parameciidae</taxon>
        <taxon>Paramecium</taxon>
    </lineage>
</organism>
<gene>
    <name evidence="1" type="ORF">PPENT_87.1.T1480012</name>
</gene>